<protein>
    <recommendedName>
        <fullName evidence="2">Calcium/calmodulin-dependent protein kinase II association-domain domain-containing protein</fullName>
    </recommendedName>
</protein>
<name>A0A085VIL8_PSESX</name>
<dbReference type="Proteomes" id="UP000028631">
    <property type="component" value="Unassembled WGS sequence"/>
</dbReference>
<dbReference type="InterPro" id="IPR013543">
    <property type="entry name" value="Ca/CaM-dep_prot_kinase-assoc"/>
</dbReference>
<feature type="domain" description="Calcium/calmodulin-dependent protein kinase II association-domain" evidence="2">
    <location>
        <begin position="34"/>
        <end position="151"/>
    </location>
</feature>
<dbReference type="InterPro" id="IPR016887">
    <property type="entry name" value="UCP028470_steroid_isom-rel"/>
</dbReference>
<evidence type="ECO:0000313" key="3">
    <source>
        <dbReference type="EMBL" id="KFE55281.1"/>
    </source>
</evidence>
<evidence type="ECO:0000259" key="2">
    <source>
        <dbReference type="Pfam" id="PF08332"/>
    </source>
</evidence>
<dbReference type="OrthoDB" id="953853at2"/>
<organism evidence="3 4">
    <name type="scientific">Pseudomonas syringae</name>
    <dbReference type="NCBI Taxonomy" id="317"/>
    <lineage>
        <taxon>Bacteria</taxon>
        <taxon>Pseudomonadati</taxon>
        <taxon>Pseudomonadota</taxon>
        <taxon>Gammaproteobacteria</taxon>
        <taxon>Pseudomonadales</taxon>
        <taxon>Pseudomonadaceae</taxon>
        <taxon>Pseudomonas</taxon>
    </lineage>
</organism>
<evidence type="ECO:0000313" key="4">
    <source>
        <dbReference type="Proteomes" id="UP000028631"/>
    </source>
</evidence>
<proteinExistence type="predicted"/>
<dbReference type="EMBL" id="JPQU01000035">
    <property type="protein sequence ID" value="KFE55281.1"/>
    <property type="molecule type" value="Genomic_DNA"/>
</dbReference>
<dbReference type="PATRIC" id="fig|317.175.peg.2732"/>
<dbReference type="PIRSF" id="PIRSF028470">
    <property type="entry name" value="UCP028470"/>
    <property type="match status" value="1"/>
</dbReference>
<reference evidence="3 4" key="1">
    <citation type="submission" date="2014-07" db="EMBL/GenBank/DDBJ databases">
        <title>Draft Genome Sequences of Environmental Pseudomonas syringae strains.</title>
        <authorList>
            <person name="Baltrus D.A."/>
            <person name="Berge O."/>
            <person name="Morris C."/>
        </authorList>
    </citation>
    <scope>NUCLEOTIDE SEQUENCE [LARGE SCALE GENOMIC DNA]</scope>
    <source>
        <strain evidence="3 4">GAW0119</strain>
    </source>
</reference>
<feature type="chain" id="PRO_5001799056" description="Calcium/calmodulin-dependent protein kinase II association-domain domain-containing protein" evidence="1">
    <location>
        <begin position="24"/>
        <end position="158"/>
    </location>
</feature>
<feature type="signal peptide" evidence="1">
    <location>
        <begin position="1"/>
        <end position="23"/>
    </location>
</feature>
<dbReference type="RefSeq" id="WP_032628709.1">
    <property type="nucleotide sequence ID" value="NZ_JPQU01000035.1"/>
</dbReference>
<dbReference type="AlphaFoldDB" id="A0A085VIL8"/>
<dbReference type="InterPro" id="IPR032710">
    <property type="entry name" value="NTF2-like_dom_sf"/>
</dbReference>
<keyword evidence="4" id="KW-1185">Reference proteome</keyword>
<dbReference type="Pfam" id="PF08332">
    <property type="entry name" value="CaMKII_AD"/>
    <property type="match status" value="1"/>
</dbReference>
<accession>A0A085VIL8</accession>
<comment type="caution">
    <text evidence="3">The sequence shown here is derived from an EMBL/GenBank/DDBJ whole genome shotgun (WGS) entry which is preliminary data.</text>
</comment>
<dbReference type="GO" id="GO:0004683">
    <property type="term" value="F:calcium/calmodulin-dependent protein kinase activity"/>
    <property type="evidence" value="ECO:0007669"/>
    <property type="project" value="InterPro"/>
</dbReference>
<dbReference type="Gene3D" id="3.10.450.50">
    <property type="match status" value="1"/>
</dbReference>
<evidence type="ECO:0000256" key="1">
    <source>
        <dbReference type="SAM" id="SignalP"/>
    </source>
</evidence>
<sequence length="158" mass="17386">MKKQFLYAWISILAITPVLSAQASQESSCTLPTEQEVTALFERWNNSLKTGDAKAVAANYSANAVLLPTLSNTPRKDAASRIDYFKSFLKKTPSGHIDSRTIKTGCNTALDTGTYTFTFGDNSKVQARYTFTYGLIGNKWQITSHHSSAMPEKMASAM</sequence>
<dbReference type="GO" id="GO:0005516">
    <property type="term" value="F:calmodulin binding"/>
    <property type="evidence" value="ECO:0007669"/>
    <property type="project" value="InterPro"/>
</dbReference>
<gene>
    <name evidence="3" type="ORF">IV01_13130</name>
</gene>
<keyword evidence="1" id="KW-0732">Signal</keyword>
<dbReference type="SUPFAM" id="SSF54427">
    <property type="entry name" value="NTF2-like"/>
    <property type="match status" value="1"/>
</dbReference>